<proteinExistence type="predicted"/>
<keyword evidence="1" id="KW-1133">Transmembrane helix</keyword>
<sequence>MSKLLVYGTAIFFLIYGAVFIAYPVEMAHWVTGSSPATSVSLIDFRATYGGAQLSIGVILLLLMKLREDIDFALVIVAASLLLMAVGRTVGILVDGQASVLMFAYLAAELGFGVLALFLRR</sequence>
<reference evidence="2 3" key="1">
    <citation type="submission" date="2020-01" db="EMBL/GenBank/DDBJ databases">
        <title>Whole genome and functional gene identification of agarase of Vibrio HN897.</title>
        <authorList>
            <person name="Liu Y."/>
            <person name="Zhao Z."/>
        </authorList>
    </citation>
    <scope>NUCLEOTIDE SEQUENCE [LARGE SCALE GENOMIC DNA]</scope>
    <source>
        <strain evidence="2 3">HN897</strain>
    </source>
</reference>
<dbReference type="RefSeq" id="WP_164651005.1">
    <property type="nucleotide sequence ID" value="NZ_CP047476.1"/>
</dbReference>
<dbReference type="AlphaFoldDB" id="A0A7Z2YGB2"/>
<dbReference type="KEGG" id="vas:GT360_21395"/>
<accession>A0A7Z2YGB2</accession>
<keyword evidence="3" id="KW-1185">Reference proteome</keyword>
<evidence type="ECO:0000256" key="1">
    <source>
        <dbReference type="SAM" id="Phobius"/>
    </source>
</evidence>
<feature type="transmembrane region" description="Helical" evidence="1">
    <location>
        <begin position="100"/>
        <end position="119"/>
    </location>
</feature>
<dbReference type="Proteomes" id="UP000464262">
    <property type="component" value="Chromosome 2"/>
</dbReference>
<keyword evidence="1" id="KW-0812">Transmembrane</keyword>
<dbReference type="Pfam" id="PF14248">
    <property type="entry name" value="DUF4345"/>
    <property type="match status" value="1"/>
</dbReference>
<dbReference type="EMBL" id="CP047476">
    <property type="protein sequence ID" value="QIA66049.1"/>
    <property type="molecule type" value="Genomic_DNA"/>
</dbReference>
<name>A0A7Z2YGB2_9VIBR</name>
<keyword evidence="1" id="KW-0472">Membrane</keyword>
<evidence type="ECO:0000313" key="2">
    <source>
        <dbReference type="EMBL" id="QIA66049.1"/>
    </source>
</evidence>
<evidence type="ECO:0000313" key="3">
    <source>
        <dbReference type="Proteomes" id="UP000464262"/>
    </source>
</evidence>
<feature type="transmembrane region" description="Helical" evidence="1">
    <location>
        <begin position="5"/>
        <end position="25"/>
    </location>
</feature>
<dbReference type="InterPro" id="IPR025597">
    <property type="entry name" value="DUF4345"/>
</dbReference>
<feature type="transmembrane region" description="Helical" evidence="1">
    <location>
        <begin position="70"/>
        <end position="94"/>
    </location>
</feature>
<gene>
    <name evidence="2" type="ORF">GT360_21395</name>
</gene>
<feature type="transmembrane region" description="Helical" evidence="1">
    <location>
        <begin position="45"/>
        <end position="63"/>
    </location>
</feature>
<organism evidence="2 3">
    <name type="scientific">Vibrio astriarenae</name>
    <dbReference type="NCBI Taxonomy" id="1481923"/>
    <lineage>
        <taxon>Bacteria</taxon>
        <taxon>Pseudomonadati</taxon>
        <taxon>Pseudomonadota</taxon>
        <taxon>Gammaproteobacteria</taxon>
        <taxon>Vibrionales</taxon>
        <taxon>Vibrionaceae</taxon>
        <taxon>Vibrio</taxon>
    </lineage>
</organism>
<protein>
    <submittedName>
        <fullName evidence="2">DUF4345 domain-containing protein</fullName>
    </submittedName>
</protein>